<dbReference type="Proteomes" id="UP000271683">
    <property type="component" value="Unassembled WGS sequence"/>
</dbReference>
<accession>A0A3N1GS79</accession>
<proteinExistence type="predicted"/>
<dbReference type="Pfam" id="PF14431">
    <property type="entry name" value="YwqJ-deaminase"/>
    <property type="match status" value="1"/>
</dbReference>
<organism evidence="1 2">
    <name type="scientific">Couchioplanes caeruleus</name>
    <dbReference type="NCBI Taxonomy" id="56438"/>
    <lineage>
        <taxon>Bacteria</taxon>
        <taxon>Bacillati</taxon>
        <taxon>Actinomycetota</taxon>
        <taxon>Actinomycetes</taxon>
        <taxon>Micromonosporales</taxon>
        <taxon>Micromonosporaceae</taxon>
        <taxon>Couchioplanes</taxon>
    </lineage>
</organism>
<dbReference type="OrthoDB" id="4552872at2"/>
<dbReference type="InterPro" id="IPR025850">
    <property type="entry name" value="SUKH-3"/>
</dbReference>
<comment type="caution">
    <text evidence="1">The sequence shown here is derived from an EMBL/GenBank/DDBJ whole genome shotgun (WGS) entry which is preliminary data.</text>
</comment>
<dbReference type="EMBL" id="RJKL01000001">
    <property type="protein sequence ID" value="ROP33012.1"/>
    <property type="molecule type" value="Genomic_DNA"/>
</dbReference>
<dbReference type="Pfam" id="PF14433">
    <property type="entry name" value="SUKH-3"/>
    <property type="match status" value="1"/>
</dbReference>
<reference evidence="1 2" key="1">
    <citation type="submission" date="2018-11" db="EMBL/GenBank/DDBJ databases">
        <title>Sequencing the genomes of 1000 actinobacteria strains.</title>
        <authorList>
            <person name="Klenk H.-P."/>
        </authorList>
    </citation>
    <scope>NUCLEOTIDE SEQUENCE [LARGE SCALE GENOMIC DNA]</scope>
    <source>
        <strain evidence="1 2">DSM 43634</strain>
    </source>
</reference>
<evidence type="ECO:0000313" key="2">
    <source>
        <dbReference type="Proteomes" id="UP000271683"/>
    </source>
</evidence>
<gene>
    <name evidence="1" type="ORF">EDD30_5976</name>
</gene>
<dbReference type="AlphaFoldDB" id="A0A3N1GS79"/>
<dbReference type="RefSeq" id="WP_071805263.1">
    <property type="nucleotide sequence ID" value="NZ_RJKL01000001.1"/>
</dbReference>
<sequence>MISLAEAQYIAIRWAHRQSQRRGYACTPHVDELSLGYAVWMQLPPEVRTEPGEDVTTIIDRETGRLSHWPPAPPSELDHRYRERRDAIVAPHQTSDPEAELRREADRLVSPSVAAHLTLGDRLFRARGAKGDVAPRHHPLVAQWLEAIPVVNLIRGAERHAELLVVSDVLQEADRTRAAAAGSPLTLDEARDLLKHGQFDTFHIRERGDQLGGRPAESCATCYDVLARLGVLPREHRTCLDDRKLSDGTDPQPGRFPAEVAWELAAAGWDPQVLREEDSDRALARIETRAGLEFGQQRFPAASAAYAEFLRVAPSRSGPGIAQRIRRFRIGSGQLAGLADPLHELGTIIGARMFPLGVEGLDEAVLAIDERGRVFSLDQGGEWFIAETLDEALTALLTGAPATRIRNNGTW</sequence>
<name>A0A3N1GS79_9ACTN</name>
<protein>
    <submittedName>
        <fullName evidence="1">YwqJ-like deaminase</fullName>
    </submittedName>
</protein>
<evidence type="ECO:0000313" key="1">
    <source>
        <dbReference type="EMBL" id="ROP33012.1"/>
    </source>
</evidence>
<dbReference type="InterPro" id="IPR025968">
    <property type="entry name" value="YwqJ_deaminase"/>
</dbReference>